<dbReference type="OrthoDB" id="3398374at2"/>
<keyword evidence="7 11" id="KW-0479">Metal-binding</keyword>
<dbReference type="GO" id="GO:0006809">
    <property type="term" value="P:nitric oxide biosynthetic process"/>
    <property type="evidence" value="ECO:0007669"/>
    <property type="project" value="InterPro"/>
</dbReference>
<organism evidence="14 15">
    <name type="scientific">Bacillus nakamurai</name>
    <dbReference type="NCBI Taxonomy" id="1793963"/>
    <lineage>
        <taxon>Bacteria</taxon>
        <taxon>Bacillati</taxon>
        <taxon>Bacillota</taxon>
        <taxon>Bacilli</taxon>
        <taxon>Bacillales</taxon>
        <taxon>Bacillaceae</taxon>
        <taxon>Bacillus</taxon>
    </lineage>
</organism>
<dbReference type="Gene3D" id="3.90.440.10">
    <property type="entry name" value="Nitric Oxide Synthase,Heme Domain,Chain A domain 2"/>
    <property type="match status" value="1"/>
</dbReference>
<proteinExistence type="inferred from homology"/>
<dbReference type="InterPro" id="IPR036119">
    <property type="entry name" value="NOS_N_sf"/>
</dbReference>
<dbReference type="Gene3D" id="3.90.340.10">
    <property type="entry name" value="Nitric Oxide Synthase, Chain A, domain 1"/>
    <property type="match status" value="1"/>
</dbReference>
<evidence type="ECO:0000256" key="12">
    <source>
        <dbReference type="PIRSR" id="PIRSR037219-1"/>
    </source>
</evidence>
<comment type="miscellaneous">
    <text evidence="11">This protein is similar to the oxygenase domain of eukaryotic nitric oxide synthases but lacks the reductase domain which, in eukaryotes, is responsible for transfer of electrons to the ferric heme during nitric oxide synthesis.</text>
</comment>
<comment type="similarity">
    <text evidence="3 11">Belongs to the NOS family. Bacterial NOS oxygenase subfamily.</text>
</comment>
<dbReference type="PROSITE" id="PS60001">
    <property type="entry name" value="NOS"/>
    <property type="match status" value="1"/>
</dbReference>
<gene>
    <name evidence="14" type="ORF">AXI58_08000</name>
</gene>
<dbReference type="InterPro" id="IPR044940">
    <property type="entry name" value="NOS_dom_2"/>
</dbReference>
<dbReference type="PANTHER" id="PTHR43410:SF1">
    <property type="entry name" value="NITRIC OXIDE SYNTHASE"/>
    <property type="match status" value="1"/>
</dbReference>
<accession>A0A150FBM0</accession>
<dbReference type="GO" id="GO:0046872">
    <property type="term" value="F:metal ion binding"/>
    <property type="evidence" value="ECO:0007669"/>
    <property type="project" value="UniProtKB-KW"/>
</dbReference>
<comment type="function">
    <text evidence="2 11">Catalyzes the production of nitric oxide.</text>
</comment>
<dbReference type="GO" id="GO:0004517">
    <property type="term" value="F:nitric-oxide synthase activity"/>
    <property type="evidence" value="ECO:0007669"/>
    <property type="project" value="InterPro"/>
</dbReference>
<dbReference type="GO" id="GO:0020037">
    <property type="term" value="F:heme binding"/>
    <property type="evidence" value="ECO:0007669"/>
    <property type="project" value="InterPro"/>
</dbReference>
<comment type="subunit">
    <text evidence="11">Homodimer.</text>
</comment>
<dbReference type="EMBL" id="LSBA01000004">
    <property type="protein sequence ID" value="KXZ22707.1"/>
    <property type="molecule type" value="Genomic_DNA"/>
</dbReference>
<protein>
    <recommendedName>
        <fullName evidence="5 11">Nitric oxide synthase oxygenase</fullName>
        <ecNumber evidence="4 11">1.14.14.47</ecNumber>
    </recommendedName>
</protein>
<dbReference type="PANTHER" id="PTHR43410">
    <property type="entry name" value="NITRIC OXIDE SYNTHASE OXYGENASE"/>
    <property type="match status" value="1"/>
</dbReference>
<evidence type="ECO:0000313" key="14">
    <source>
        <dbReference type="EMBL" id="KXZ22707.1"/>
    </source>
</evidence>
<dbReference type="Proteomes" id="UP000075430">
    <property type="component" value="Unassembled WGS sequence"/>
</dbReference>
<dbReference type="AlphaFoldDB" id="A0A150FBM0"/>
<feature type="binding site" description="axial binding residue" evidence="12">
    <location>
        <position position="66"/>
    </location>
    <ligand>
        <name>heme</name>
        <dbReference type="ChEBI" id="CHEBI:30413"/>
    </ligand>
    <ligandPart>
        <name>Fe</name>
        <dbReference type="ChEBI" id="CHEBI:18248"/>
    </ligandPart>
</feature>
<comment type="cofactor">
    <cofactor evidence="1 11 12">
        <name>heme</name>
        <dbReference type="ChEBI" id="CHEBI:30413"/>
    </cofactor>
</comment>
<sequence>MKHTELLWNEAKAFIDVCYQELGIESQINTRLHAVKDEIVRTGSYVHTPEELAHGAKMAWRNSNRCIGRLFWQSLNVIDKRGVKTKEEVRDALFEHIETATNGGKIKPTITIFPPERHGEKQVEIWNHQLIRYAGYETEEGRIGDPASAVLTAVCEKLGWRGKRTDFDILPLIFRMKGDEQPVWYELPQSLVKEVPITHPEIEAIADLNLKWYGVPIIADMKLEIGGLVYNAAPFNGWYMGTEIGARNLADEKRYDMLKKIASVIGISSDLNTDLWKDQALVELNKAVLYSYKKHGVSIVDHHTAANQFKRFEEQEEDAGRKLTGDWTWLIPPISPASTHIFHKSYDNTIVKPNYFYQDKPYQ</sequence>
<dbReference type="InterPro" id="IPR004030">
    <property type="entry name" value="NOS_N"/>
</dbReference>
<keyword evidence="8 11" id="KW-0560">Oxidoreductase</keyword>
<comment type="catalytic activity">
    <reaction evidence="10">
        <text>3 reduced [flavodoxin] + 2 L-arginine + 4 O2 = 3 oxidized [flavodoxin] + 2 L-citrulline + 2 nitric oxide + 4 H2O + 5 H(+)</text>
        <dbReference type="Rhea" id="RHEA:52324"/>
        <dbReference type="Rhea" id="RHEA-COMP:10622"/>
        <dbReference type="Rhea" id="RHEA-COMP:10623"/>
        <dbReference type="ChEBI" id="CHEBI:15377"/>
        <dbReference type="ChEBI" id="CHEBI:15378"/>
        <dbReference type="ChEBI" id="CHEBI:15379"/>
        <dbReference type="ChEBI" id="CHEBI:16480"/>
        <dbReference type="ChEBI" id="CHEBI:32682"/>
        <dbReference type="ChEBI" id="CHEBI:57618"/>
        <dbReference type="ChEBI" id="CHEBI:57743"/>
        <dbReference type="ChEBI" id="CHEBI:58210"/>
        <dbReference type="EC" id="1.14.14.47"/>
    </reaction>
</comment>
<keyword evidence="15" id="KW-1185">Reference proteome</keyword>
<feature type="domain" description="Nitric oxide synthase (NOS)" evidence="13">
    <location>
        <begin position="65"/>
        <end position="72"/>
    </location>
</feature>
<dbReference type="Gene3D" id="3.90.1230.10">
    <property type="entry name" value="Nitric Oxide Synthase, Chain A, domain 3"/>
    <property type="match status" value="1"/>
</dbReference>
<evidence type="ECO:0000256" key="6">
    <source>
        <dbReference type="ARBA" id="ARBA00022617"/>
    </source>
</evidence>
<evidence type="ECO:0000256" key="2">
    <source>
        <dbReference type="ARBA" id="ARBA00002642"/>
    </source>
</evidence>
<evidence type="ECO:0000313" key="15">
    <source>
        <dbReference type="Proteomes" id="UP000075430"/>
    </source>
</evidence>
<dbReference type="Pfam" id="PF02898">
    <property type="entry name" value="NO_synthase"/>
    <property type="match status" value="1"/>
</dbReference>
<evidence type="ECO:0000256" key="3">
    <source>
        <dbReference type="ARBA" id="ARBA00005411"/>
    </source>
</evidence>
<evidence type="ECO:0000256" key="4">
    <source>
        <dbReference type="ARBA" id="ARBA00012735"/>
    </source>
</evidence>
<dbReference type="InterPro" id="IPR017142">
    <property type="entry name" value="Nitric_oxide_synthase_Oase-su"/>
</dbReference>
<dbReference type="InterPro" id="IPR044944">
    <property type="entry name" value="NOS_dom_3"/>
</dbReference>
<evidence type="ECO:0000256" key="9">
    <source>
        <dbReference type="ARBA" id="ARBA00023004"/>
    </source>
</evidence>
<dbReference type="CDD" id="cd00794">
    <property type="entry name" value="NOS_oxygenase_prok"/>
    <property type="match status" value="1"/>
</dbReference>
<dbReference type="PIRSF" id="PIRSF037219">
    <property type="entry name" value="NOS_oxygenase"/>
    <property type="match status" value="1"/>
</dbReference>
<keyword evidence="6 11" id="KW-0349">Heme</keyword>
<reference evidence="15" key="1">
    <citation type="submission" date="2016-02" db="EMBL/GenBank/DDBJ databases">
        <authorList>
            <person name="Dunlap C."/>
        </authorList>
    </citation>
    <scope>NUCLEOTIDE SEQUENCE [LARGE SCALE GENOMIC DNA]</scope>
    <source>
        <strain evidence="15">NRRL B-41092</strain>
    </source>
</reference>
<comment type="caution">
    <text evidence="14">The sequence shown here is derived from an EMBL/GenBank/DDBJ whole genome shotgun (WGS) entry which is preliminary data.</text>
</comment>
<dbReference type="STRING" id="1793963.AXI58_08000"/>
<evidence type="ECO:0000259" key="13">
    <source>
        <dbReference type="PROSITE" id="PS60001"/>
    </source>
</evidence>
<name>A0A150FBM0_9BACI</name>
<dbReference type="InterPro" id="IPR044943">
    <property type="entry name" value="NOS_dom_1"/>
</dbReference>
<evidence type="ECO:0000256" key="11">
    <source>
        <dbReference type="PIRNR" id="PIRNR037219"/>
    </source>
</evidence>
<evidence type="ECO:0000256" key="8">
    <source>
        <dbReference type="ARBA" id="ARBA00023002"/>
    </source>
</evidence>
<dbReference type="SUPFAM" id="SSF56512">
    <property type="entry name" value="Nitric oxide (NO) synthase oxygenase domain"/>
    <property type="match status" value="1"/>
</dbReference>
<evidence type="ECO:0000256" key="1">
    <source>
        <dbReference type="ARBA" id="ARBA00001971"/>
    </source>
</evidence>
<evidence type="ECO:0000256" key="10">
    <source>
        <dbReference type="ARBA" id="ARBA00048713"/>
    </source>
</evidence>
<dbReference type="EC" id="1.14.14.47" evidence="4 11"/>
<keyword evidence="9 11" id="KW-0408">Iron</keyword>
<dbReference type="InterPro" id="IPR050607">
    <property type="entry name" value="NOS"/>
</dbReference>
<evidence type="ECO:0000256" key="7">
    <source>
        <dbReference type="ARBA" id="ARBA00022723"/>
    </source>
</evidence>
<evidence type="ECO:0000256" key="5">
    <source>
        <dbReference type="ARBA" id="ARBA00018859"/>
    </source>
</evidence>